<evidence type="ECO:0000256" key="7">
    <source>
        <dbReference type="ARBA" id="ARBA00022912"/>
    </source>
</evidence>
<feature type="region of interest" description="Disordered" evidence="10">
    <location>
        <begin position="81"/>
        <end position="114"/>
    </location>
</feature>
<keyword evidence="5 9" id="KW-0378">Hydrolase</keyword>
<organism evidence="13">
    <name type="scientific">Volvox carteri f. nagariensis</name>
    <dbReference type="NCBI Taxonomy" id="3068"/>
    <lineage>
        <taxon>Eukaryota</taxon>
        <taxon>Viridiplantae</taxon>
        <taxon>Chlorophyta</taxon>
        <taxon>core chlorophytes</taxon>
        <taxon>Chlorophyceae</taxon>
        <taxon>CS clade</taxon>
        <taxon>Chlamydomonadales</taxon>
        <taxon>Volvocaceae</taxon>
        <taxon>Volvox</taxon>
    </lineage>
</organism>
<evidence type="ECO:0000259" key="11">
    <source>
        <dbReference type="PROSITE" id="PS51746"/>
    </source>
</evidence>
<dbReference type="eggNOG" id="KOG0698">
    <property type="taxonomic scope" value="Eukaryota"/>
</dbReference>
<dbReference type="KEGG" id="vcn:VOLCADRAFT_86320"/>
<dbReference type="CDD" id="cd00143">
    <property type="entry name" value="PP2Cc"/>
    <property type="match status" value="1"/>
</dbReference>
<comment type="cofactor">
    <cofactor evidence="2">
        <name>Mg(2+)</name>
        <dbReference type="ChEBI" id="CHEBI:18420"/>
    </cofactor>
</comment>
<dbReference type="GeneID" id="9625579"/>
<dbReference type="AlphaFoldDB" id="D8TIG5"/>
<dbReference type="Proteomes" id="UP000001058">
    <property type="component" value="Unassembled WGS sequence"/>
</dbReference>
<dbReference type="GO" id="GO:0004722">
    <property type="term" value="F:protein serine/threonine phosphatase activity"/>
    <property type="evidence" value="ECO:0007669"/>
    <property type="project" value="UniProtKB-EC"/>
</dbReference>
<evidence type="ECO:0000313" key="12">
    <source>
        <dbReference type="EMBL" id="EFJ52887.1"/>
    </source>
</evidence>
<evidence type="ECO:0000256" key="1">
    <source>
        <dbReference type="ARBA" id="ARBA00001936"/>
    </source>
</evidence>
<evidence type="ECO:0000256" key="8">
    <source>
        <dbReference type="ARBA" id="ARBA00023211"/>
    </source>
</evidence>
<protein>
    <recommendedName>
        <fullName evidence="3">protein-serine/threonine phosphatase</fullName>
        <ecNumber evidence="3">3.1.3.16</ecNumber>
    </recommendedName>
</protein>
<dbReference type="GO" id="GO:0046872">
    <property type="term" value="F:metal ion binding"/>
    <property type="evidence" value="ECO:0007669"/>
    <property type="project" value="UniProtKB-KW"/>
</dbReference>
<sequence>MAETNVTFVSGSNTRLPTQSVFDGYAERVIRLSFHVQGDPAAVPTIVTRDNGATCDSTFVPSQVFMLAPLVSVLRLSPTRETASSSGRPAARGHCARSSSSSSSSNGAVVPNPGPHLDVAGVSLPGYAPGYKDRNQDSALLLDTFLSNRQQLLAVFDGHGPEGDRVSAFVKRNLPYTLLTQLAEDGEETRRRGAAAVDSSEESRAAKMAASASPWTFVTSPQPTACSGGGRPAGGCGGGPLPRAMWRAVTSLDRQLEDSGIDVVNSGTTAALCHVHGRRVTAAWVGDSRMLLGLPMRAGEAAGAHASVAAVALLSETADPAAGGSGAANNIGNEVGVSGAATTATRGRARGGDGSWRVAWSSSDHKPELPEELQRIQAAGGRVARSVGRQGPVGPYRVWFQDQAYPGLAMSRALGDLPGREIGVTCQPSCASLRLPDSGPAVLVVASDGVWELMSNEKVLELAANASSAAEAASRVVQQSRRAWVKEYGGSYVDDITALVMRIDMPPRRASGH</sequence>
<feature type="domain" description="PPM-type phosphatase" evidence="11">
    <location>
        <begin position="121"/>
        <end position="503"/>
    </location>
</feature>
<dbReference type="EC" id="3.1.3.16" evidence="3"/>
<evidence type="ECO:0000313" key="13">
    <source>
        <dbReference type="Proteomes" id="UP000001058"/>
    </source>
</evidence>
<dbReference type="RefSeq" id="XP_002945892.1">
    <property type="nucleotide sequence ID" value="XM_002945846.1"/>
</dbReference>
<evidence type="ECO:0000256" key="6">
    <source>
        <dbReference type="ARBA" id="ARBA00022842"/>
    </source>
</evidence>
<keyword evidence="7 9" id="KW-0904">Protein phosphatase</keyword>
<dbReference type="InterPro" id="IPR000222">
    <property type="entry name" value="PP2C_BS"/>
</dbReference>
<dbReference type="OrthoDB" id="10264738at2759"/>
<dbReference type="SUPFAM" id="SSF81606">
    <property type="entry name" value="PP2C-like"/>
    <property type="match status" value="1"/>
</dbReference>
<dbReference type="Pfam" id="PF00481">
    <property type="entry name" value="PP2C"/>
    <property type="match status" value="1"/>
</dbReference>
<dbReference type="InterPro" id="IPR015655">
    <property type="entry name" value="PP2C"/>
</dbReference>
<keyword evidence="13" id="KW-1185">Reference proteome</keyword>
<dbReference type="PROSITE" id="PS51746">
    <property type="entry name" value="PPM_2"/>
    <property type="match status" value="1"/>
</dbReference>
<evidence type="ECO:0000256" key="2">
    <source>
        <dbReference type="ARBA" id="ARBA00001946"/>
    </source>
</evidence>
<evidence type="ECO:0000256" key="10">
    <source>
        <dbReference type="SAM" id="MobiDB-lite"/>
    </source>
</evidence>
<comment type="similarity">
    <text evidence="9">Belongs to the PP2C family.</text>
</comment>
<keyword evidence="6" id="KW-0460">Magnesium</keyword>
<keyword evidence="4" id="KW-0479">Metal-binding</keyword>
<proteinExistence type="inferred from homology"/>
<dbReference type="EMBL" id="GL378323">
    <property type="protein sequence ID" value="EFJ52887.1"/>
    <property type="molecule type" value="Genomic_DNA"/>
</dbReference>
<gene>
    <name evidence="12" type="ORF">VOLCADRAFT_86320</name>
</gene>
<evidence type="ECO:0000256" key="5">
    <source>
        <dbReference type="ARBA" id="ARBA00022801"/>
    </source>
</evidence>
<reference evidence="12 13" key="1">
    <citation type="journal article" date="2010" name="Science">
        <title>Genomic analysis of organismal complexity in the multicellular green alga Volvox carteri.</title>
        <authorList>
            <person name="Prochnik S.E."/>
            <person name="Umen J."/>
            <person name="Nedelcu A.M."/>
            <person name="Hallmann A."/>
            <person name="Miller S.M."/>
            <person name="Nishii I."/>
            <person name="Ferris P."/>
            <person name="Kuo A."/>
            <person name="Mitros T."/>
            <person name="Fritz-Laylin L.K."/>
            <person name="Hellsten U."/>
            <person name="Chapman J."/>
            <person name="Simakov O."/>
            <person name="Rensing S.A."/>
            <person name="Terry A."/>
            <person name="Pangilinan J."/>
            <person name="Kapitonov V."/>
            <person name="Jurka J."/>
            <person name="Salamov A."/>
            <person name="Shapiro H."/>
            <person name="Schmutz J."/>
            <person name="Grimwood J."/>
            <person name="Lindquist E."/>
            <person name="Lucas S."/>
            <person name="Grigoriev I.V."/>
            <person name="Schmitt R."/>
            <person name="Kirk D."/>
            <person name="Rokhsar D.S."/>
        </authorList>
    </citation>
    <scope>NUCLEOTIDE SEQUENCE [LARGE SCALE GENOMIC DNA]</scope>
    <source>
        <strain evidence="13">f. Nagariensis / Eve</strain>
    </source>
</reference>
<keyword evidence="8" id="KW-0464">Manganese</keyword>
<name>D8TIG5_VOLCA</name>
<accession>D8TIG5</accession>
<dbReference type="Gene3D" id="3.60.40.10">
    <property type="entry name" value="PPM-type phosphatase domain"/>
    <property type="match status" value="1"/>
</dbReference>
<evidence type="ECO:0000256" key="4">
    <source>
        <dbReference type="ARBA" id="ARBA00022723"/>
    </source>
</evidence>
<evidence type="ECO:0000256" key="3">
    <source>
        <dbReference type="ARBA" id="ARBA00013081"/>
    </source>
</evidence>
<comment type="cofactor">
    <cofactor evidence="1">
        <name>Mn(2+)</name>
        <dbReference type="ChEBI" id="CHEBI:29035"/>
    </cofactor>
</comment>
<dbReference type="PANTHER" id="PTHR47992">
    <property type="entry name" value="PROTEIN PHOSPHATASE"/>
    <property type="match status" value="1"/>
</dbReference>
<evidence type="ECO:0000256" key="9">
    <source>
        <dbReference type="RuleBase" id="RU003465"/>
    </source>
</evidence>
<dbReference type="InterPro" id="IPR036457">
    <property type="entry name" value="PPM-type-like_dom_sf"/>
</dbReference>
<dbReference type="PROSITE" id="PS01032">
    <property type="entry name" value="PPM_1"/>
    <property type="match status" value="1"/>
</dbReference>
<dbReference type="SMART" id="SM00332">
    <property type="entry name" value="PP2Cc"/>
    <property type="match status" value="1"/>
</dbReference>
<dbReference type="InterPro" id="IPR001932">
    <property type="entry name" value="PPM-type_phosphatase-like_dom"/>
</dbReference>
<dbReference type="InParanoid" id="D8TIG5"/>